<feature type="non-terminal residue" evidence="1">
    <location>
        <position position="1"/>
    </location>
</feature>
<gene>
    <name evidence="1" type="ORF">TOA249_LOCUS16621</name>
</gene>
<dbReference type="EMBL" id="CAJOBS010001144">
    <property type="protein sequence ID" value="CAF4693898.1"/>
    <property type="molecule type" value="Genomic_DNA"/>
</dbReference>
<name>A0A821HZZ0_9BILA</name>
<dbReference type="Proteomes" id="UP000663838">
    <property type="component" value="Unassembled WGS sequence"/>
</dbReference>
<protein>
    <submittedName>
        <fullName evidence="1">Uncharacterized protein</fullName>
    </submittedName>
</protein>
<comment type="caution">
    <text evidence="1">The sequence shown here is derived from an EMBL/GenBank/DDBJ whole genome shotgun (WGS) entry which is preliminary data.</text>
</comment>
<evidence type="ECO:0000313" key="2">
    <source>
        <dbReference type="Proteomes" id="UP000663838"/>
    </source>
</evidence>
<proteinExistence type="predicted"/>
<accession>A0A821HZZ0</accession>
<sequence length="33" mass="3626">KVIVAQEPDWADQAAAVAKKYEIELLGIPDWTG</sequence>
<organism evidence="1 2">
    <name type="scientific">Rotaria socialis</name>
    <dbReference type="NCBI Taxonomy" id="392032"/>
    <lineage>
        <taxon>Eukaryota</taxon>
        <taxon>Metazoa</taxon>
        <taxon>Spiralia</taxon>
        <taxon>Gnathifera</taxon>
        <taxon>Rotifera</taxon>
        <taxon>Eurotatoria</taxon>
        <taxon>Bdelloidea</taxon>
        <taxon>Philodinida</taxon>
        <taxon>Philodinidae</taxon>
        <taxon>Rotaria</taxon>
    </lineage>
</organism>
<evidence type="ECO:0000313" key="1">
    <source>
        <dbReference type="EMBL" id="CAF4693898.1"/>
    </source>
</evidence>
<reference evidence="1" key="1">
    <citation type="submission" date="2021-02" db="EMBL/GenBank/DDBJ databases">
        <authorList>
            <person name="Nowell W R."/>
        </authorList>
    </citation>
    <scope>NUCLEOTIDE SEQUENCE</scope>
</reference>
<dbReference type="AlphaFoldDB" id="A0A821HZZ0"/>